<keyword evidence="12" id="KW-0444">Lipid biosynthesis</keyword>
<comment type="catalytic activity">
    <reaction evidence="12">
        <text>a 1,2-diacyl-sn-glycero-3-phosphoethanolamine + L-serine = a 1,2-diacyl-sn-glycero-3-phospho-L-serine + ethanolamine</text>
        <dbReference type="Rhea" id="RHEA:27606"/>
        <dbReference type="ChEBI" id="CHEBI:33384"/>
        <dbReference type="ChEBI" id="CHEBI:57262"/>
        <dbReference type="ChEBI" id="CHEBI:57603"/>
        <dbReference type="ChEBI" id="CHEBI:64612"/>
        <dbReference type="EC" id="2.7.8.29"/>
    </reaction>
</comment>
<dbReference type="GO" id="GO:0106245">
    <property type="term" value="F:L-serine-phosphatidylethanolamine phosphatidyltransferase activity"/>
    <property type="evidence" value="ECO:0007669"/>
    <property type="project" value="UniProtKB-UniRule"/>
</dbReference>
<keyword evidence="10 12" id="KW-0472">Membrane</keyword>
<feature type="transmembrane region" description="Helical" evidence="12">
    <location>
        <begin position="90"/>
        <end position="108"/>
    </location>
</feature>
<evidence type="ECO:0000313" key="15">
    <source>
        <dbReference type="Proteomes" id="UP000008281"/>
    </source>
</evidence>
<dbReference type="PANTHER" id="PTHR15362">
    <property type="entry name" value="PHOSPHATIDYLINOSITOL SYNTHASE"/>
    <property type="match status" value="1"/>
</dbReference>
<dbReference type="OrthoDB" id="10265393at2759"/>
<dbReference type="GO" id="GO:0006659">
    <property type="term" value="P:phosphatidylserine biosynthetic process"/>
    <property type="evidence" value="ECO:0007669"/>
    <property type="project" value="UniProtKB-UniRule"/>
</dbReference>
<keyword evidence="9 12" id="KW-0443">Lipid metabolism</keyword>
<feature type="transmembrane region" description="Helical" evidence="12">
    <location>
        <begin position="279"/>
        <end position="299"/>
    </location>
</feature>
<evidence type="ECO:0000256" key="12">
    <source>
        <dbReference type="RuleBase" id="RU368094"/>
    </source>
</evidence>
<comment type="subcellular location">
    <subcellularLocation>
        <location evidence="1 12">Endoplasmic reticulum membrane</location>
        <topology evidence="1 12">Multi-pass membrane protein</topology>
    </subcellularLocation>
</comment>
<dbReference type="FunCoup" id="E3MMQ9">
    <property type="interactions" value="1715"/>
</dbReference>
<evidence type="ECO:0000256" key="1">
    <source>
        <dbReference type="ARBA" id="ARBA00004477"/>
    </source>
</evidence>
<dbReference type="AlphaFoldDB" id="E3MMQ9"/>
<evidence type="ECO:0000256" key="9">
    <source>
        <dbReference type="ARBA" id="ARBA00023098"/>
    </source>
</evidence>
<evidence type="ECO:0000256" key="7">
    <source>
        <dbReference type="ARBA" id="ARBA00022824"/>
    </source>
</evidence>
<evidence type="ECO:0000256" key="3">
    <source>
        <dbReference type="ARBA" id="ARBA00005189"/>
    </source>
</evidence>
<keyword evidence="15" id="KW-1185">Reference proteome</keyword>
<gene>
    <name evidence="14" type="primary">Cre-pssy-1</name>
    <name evidence="14" type="ORF">CRE_03271</name>
</gene>
<reference evidence="14" key="1">
    <citation type="submission" date="2007-07" db="EMBL/GenBank/DDBJ databases">
        <title>PCAP assembly of the Caenorhabditis remanei genome.</title>
        <authorList>
            <consortium name="The Caenorhabditis remanei Sequencing Consortium"/>
            <person name="Wilson R.K."/>
        </authorList>
    </citation>
    <scope>NUCLEOTIDE SEQUENCE [LARGE SCALE GENOMIC DNA]</scope>
    <source>
        <strain evidence="14">PB4641</strain>
    </source>
</reference>
<feature type="transmembrane region" description="Helical" evidence="12">
    <location>
        <begin position="120"/>
        <end position="138"/>
    </location>
</feature>
<feature type="transmembrane region" description="Helical" evidence="12">
    <location>
        <begin position="450"/>
        <end position="471"/>
    </location>
</feature>
<evidence type="ECO:0000256" key="2">
    <source>
        <dbReference type="ARBA" id="ARBA00004916"/>
    </source>
</evidence>
<keyword evidence="6 12" id="KW-0812">Transmembrane</keyword>
<evidence type="ECO:0000256" key="13">
    <source>
        <dbReference type="SAM" id="MobiDB-lite"/>
    </source>
</evidence>
<dbReference type="Proteomes" id="UP000008281">
    <property type="component" value="Unassembled WGS sequence"/>
</dbReference>
<keyword evidence="11 12" id="KW-1208">Phospholipid metabolism</keyword>
<comment type="pathway">
    <text evidence="3">Lipid metabolism.</text>
</comment>
<comment type="pathway">
    <text evidence="2 12">Phospholipid metabolism; phosphatidylserine biosynthesis.</text>
</comment>
<evidence type="ECO:0000256" key="11">
    <source>
        <dbReference type="ARBA" id="ARBA00023264"/>
    </source>
</evidence>
<dbReference type="EMBL" id="DS268457">
    <property type="protein sequence ID" value="EFP04997.1"/>
    <property type="molecule type" value="Genomic_DNA"/>
</dbReference>
<comment type="function">
    <text evidence="12">Catalyzes a base-exchange reaction in which the polar head group of phosphatidylethanolamine (PE) is replaced by L-serine.</text>
</comment>
<accession>E3MMQ9</accession>
<dbReference type="InParanoid" id="E3MMQ9"/>
<keyword evidence="7 12" id="KW-0256">Endoplasmic reticulum</keyword>
<name>E3MMQ9_CAERE</name>
<dbReference type="HOGENOM" id="CLU_037661_3_0_1"/>
<dbReference type="eggNOG" id="KOG2735">
    <property type="taxonomic scope" value="Eukaryota"/>
</dbReference>
<evidence type="ECO:0000256" key="5">
    <source>
        <dbReference type="ARBA" id="ARBA00022679"/>
    </source>
</evidence>
<dbReference type="STRING" id="31234.E3MMQ9"/>
<feature type="region of interest" description="Disordered" evidence="13">
    <location>
        <begin position="1"/>
        <end position="49"/>
    </location>
</feature>
<protein>
    <recommendedName>
        <fullName evidence="12">Phosphatidylserine synthase</fullName>
        <ecNumber evidence="12">2.7.8.29</ecNumber>
    </recommendedName>
    <alternativeName>
        <fullName evidence="12">Serine-exchange enzyme</fullName>
    </alternativeName>
</protein>
<dbReference type="PANTHER" id="PTHR15362:SF39">
    <property type="entry name" value="PHOSPHATIDYLSERINE SYNTHASE"/>
    <property type="match status" value="1"/>
</dbReference>
<dbReference type="OMA" id="LPNFWEC"/>
<comment type="similarity">
    <text evidence="4 12">Belongs to the phosphatidyl serine synthase family.</text>
</comment>
<evidence type="ECO:0000256" key="10">
    <source>
        <dbReference type="ARBA" id="ARBA00023136"/>
    </source>
</evidence>
<feature type="transmembrane region" description="Helical" evidence="12">
    <location>
        <begin position="253"/>
        <end position="273"/>
    </location>
</feature>
<evidence type="ECO:0000256" key="4">
    <source>
        <dbReference type="ARBA" id="ARBA00008671"/>
    </source>
</evidence>
<dbReference type="UniPathway" id="UPA00948"/>
<sequence>MTDDDLGSPENMSPRKRNVKKRNSNELSPDDRVGDAAATTEAEADYDDEDEKRVRRIKSRRQLERTHFQMVNERVVEDITVDFLYKPHTLTILGVLVVFISYKAFTGFTEAQNATDRNVYDGLLGTLGLFLVVSAMAFPNGKYINSPPEITFISFSGPFIRPHPVFWRIVFGVSVVYLMLLQFTLFQTYTDIKTVLTWLDPTGLGAENLDEKDYAINCSDVSIERIWSHMDIFAVGHFTGWAMKALLIRHGVLCWYISIAWELTEIVFTQLLPNFAECWWDAIILDVLICNGLGIFAGLQVCKFLSMRNYHWESIRNTLGHRARFKRVVMQFTPESWDDFDWGSFTQTIKRTMAVYVFVLIWLLTELNTFFMKHVFSVDTKHPVVFWRLILIAFISAPSIRQFYLYATDPLIKRLGMQCWVYLAVCALEAAICVKFGISMFPRVAITPIVIWILFLVVGTFFSVWFSVWWAKKSSATTEIEIDGENCDIYLDSSHENLGAIHEDVRRRRRDLGFSESDIN</sequence>
<organism evidence="15">
    <name type="scientific">Caenorhabditis remanei</name>
    <name type="common">Caenorhabditis vulgaris</name>
    <dbReference type="NCBI Taxonomy" id="31234"/>
    <lineage>
        <taxon>Eukaryota</taxon>
        <taxon>Metazoa</taxon>
        <taxon>Ecdysozoa</taxon>
        <taxon>Nematoda</taxon>
        <taxon>Chromadorea</taxon>
        <taxon>Rhabditida</taxon>
        <taxon>Rhabditina</taxon>
        <taxon>Rhabditomorpha</taxon>
        <taxon>Rhabditoidea</taxon>
        <taxon>Rhabditidae</taxon>
        <taxon>Peloderinae</taxon>
        <taxon>Caenorhabditis</taxon>
    </lineage>
</organism>
<proteinExistence type="inferred from homology"/>
<dbReference type="Pfam" id="PF03034">
    <property type="entry name" value="PSS"/>
    <property type="match status" value="1"/>
</dbReference>
<feature type="transmembrane region" description="Helical" evidence="12">
    <location>
        <begin position="419"/>
        <end position="438"/>
    </location>
</feature>
<keyword evidence="12" id="KW-0594">Phospholipid biosynthesis</keyword>
<evidence type="ECO:0000256" key="6">
    <source>
        <dbReference type="ARBA" id="ARBA00022692"/>
    </source>
</evidence>
<keyword evidence="5 12" id="KW-0808">Transferase</keyword>
<dbReference type="InterPro" id="IPR004277">
    <property type="entry name" value="PSS"/>
</dbReference>
<evidence type="ECO:0000256" key="8">
    <source>
        <dbReference type="ARBA" id="ARBA00022989"/>
    </source>
</evidence>
<dbReference type="EC" id="2.7.8.29" evidence="12"/>
<keyword evidence="8 12" id="KW-1133">Transmembrane helix</keyword>
<feature type="transmembrane region" description="Helical" evidence="12">
    <location>
        <begin position="165"/>
        <end position="186"/>
    </location>
</feature>
<feature type="transmembrane region" description="Helical" evidence="12">
    <location>
        <begin position="384"/>
        <end position="407"/>
    </location>
</feature>
<feature type="transmembrane region" description="Helical" evidence="12">
    <location>
        <begin position="353"/>
        <end position="372"/>
    </location>
</feature>
<dbReference type="GO" id="GO:0005789">
    <property type="term" value="C:endoplasmic reticulum membrane"/>
    <property type="evidence" value="ECO:0007669"/>
    <property type="project" value="UniProtKB-SubCell"/>
</dbReference>
<evidence type="ECO:0000313" key="14">
    <source>
        <dbReference type="EMBL" id="EFP04997.1"/>
    </source>
</evidence>